<comment type="caution">
    <text evidence="3">The sequence shown here is derived from an EMBL/GenBank/DDBJ whole genome shotgun (WGS) entry which is preliminary data.</text>
</comment>
<keyword evidence="4" id="KW-1185">Reference proteome</keyword>
<dbReference type="InterPro" id="IPR052529">
    <property type="entry name" value="Bact_Transport_Assoc"/>
</dbReference>
<dbReference type="PANTHER" id="PTHR30590">
    <property type="entry name" value="INNER MEMBRANE PROTEIN"/>
    <property type="match status" value="1"/>
</dbReference>
<feature type="domain" description="Heparan-alpha-glucosaminide N-acetyltransferase catalytic" evidence="2">
    <location>
        <begin position="19"/>
        <end position="229"/>
    </location>
</feature>
<feature type="transmembrane region" description="Helical" evidence="1">
    <location>
        <begin position="28"/>
        <end position="50"/>
    </location>
</feature>
<proteinExistence type="predicted"/>
<feature type="transmembrane region" description="Helical" evidence="1">
    <location>
        <begin position="354"/>
        <end position="378"/>
    </location>
</feature>
<feature type="transmembrane region" description="Helical" evidence="1">
    <location>
        <begin position="235"/>
        <end position="255"/>
    </location>
</feature>
<dbReference type="Pfam" id="PF07786">
    <property type="entry name" value="HGSNAT_cat"/>
    <property type="match status" value="1"/>
</dbReference>
<keyword evidence="1" id="KW-0472">Membrane</keyword>
<dbReference type="EMBL" id="JAVLVT010000005">
    <property type="protein sequence ID" value="MDS1270993.1"/>
    <property type="molecule type" value="Genomic_DNA"/>
</dbReference>
<reference evidence="4" key="1">
    <citation type="submission" date="2023-07" db="EMBL/GenBank/DDBJ databases">
        <title>Novel species in the genus Lipingzhangella isolated from Sambhar Salt Lake.</title>
        <authorList>
            <person name="Jiya N."/>
            <person name="Kajale S."/>
            <person name="Sharma A."/>
        </authorList>
    </citation>
    <scope>NUCLEOTIDE SEQUENCE [LARGE SCALE GENOMIC DNA]</scope>
    <source>
        <strain evidence="4">LS1_29</strain>
    </source>
</reference>
<name>A0ABU2H6T6_9ACTN</name>
<keyword evidence="1" id="KW-0812">Transmembrane</keyword>
<feature type="transmembrane region" description="Helical" evidence="1">
    <location>
        <begin position="201"/>
        <end position="223"/>
    </location>
</feature>
<dbReference type="Proteomes" id="UP001250214">
    <property type="component" value="Unassembled WGS sequence"/>
</dbReference>
<evidence type="ECO:0000313" key="3">
    <source>
        <dbReference type="EMBL" id="MDS1270993.1"/>
    </source>
</evidence>
<sequence>MSPRSTPSVEPDPDQSPQRLVGVDVARALAVFGMFTVHLGVGSLGLLGLWDVRFDVGSLGALGETDPAEVFHQLTRGRSSALFAFLAGLSLALISGRETPPLGGHLRAIRGRVLARAVPLVLLGIAVELLGTPVAIILVYYGVFFVLAVPLLGLRAPALAGIAAATALIGPQLSYLVRAVAPLDPDSSALRQFGIPGPTDLLLSGSYPAMSFMGFVIAGMAVGRLDLRATRIRTGLAGLGVGLATLGYGGSWLALYPTGLVDRLAIAELARHDAQNPTVTEPPGDAGDRAQLREWFGAEGINALHGEVPTDTPLWLLVASPHSGTTGEVLGATGTALLVLTTCLVLADRLGRLVYPLAAVGSMALSVYVGHLVAIAVIGASPWEGVPFRLEIFVFGALVLATLWRVVLGKGPLERLLAAAADQGADMEQDRSR</sequence>
<feature type="transmembrane region" description="Helical" evidence="1">
    <location>
        <begin position="390"/>
        <end position="408"/>
    </location>
</feature>
<dbReference type="PANTHER" id="PTHR30590:SF3">
    <property type="entry name" value="HYPOTHETICAL MEMBRANE SPANNING PROTEIN"/>
    <property type="match status" value="1"/>
</dbReference>
<gene>
    <name evidence="3" type="ORF">RIF23_11855</name>
</gene>
<organism evidence="3 4">
    <name type="scientific">Lipingzhangella rawalii</name>
    <dbReference type="NCBI Taxonomy" id="2055835"/>
    <lineage>
        <taxon>Bacteria</taxon>
        <taxon>Bacillati</taxon>
        <taxon>Actinomycetota</taxon>
        <taxon>Actinomycetes</taxon>
        <taxon>Streptosporangiales</taxon>
        <taxon>Nocardiopsidaceae</taxon>
        <taxon>Lipingzhangella</taxon>
    </lineage>
</organism>
<dbReference type="InterPro" id="IPR012429">
    <property type="entry name" value="HGSNAT_cat"/>
</dbReference>
<evidence type="ECO:0000313" key="4">
    <source>
        <dbReference type="Proteomes" id="UP001250214"/>
    </source>
</evidence>
<feature type="transmembrane region" description="Helical" evidence="1">
    <location>
        <begin position="329"/>
        <end position="347"/>
    </location>
</feature>
<evidence type="ECO:0000259" key="2">
    <source>
        <dbReference type="Pfam" id="PF07786"/>
    </source>
</evidence>
<feature type="transmembrane region" description="Helical" evidence="1">
    <location>
        <begin position="159"/>
        <end position="181"/>
    </location>
</feature>
<accession>A0ABU2H6T6</accession>
<dbReference type="RefSeq" id="WP_310912546.1">
    <property type="nucleotide sequence ID" value="NZ_JAVLVT010000005.1"/>
</dbReference>
<feature type="transmembrane region" description="Helical" evidence="1">
    <location>
        <begin position="133"/>
        <end position="152"/>
    </location>
</feature>
<evidence type="ECO:0000256" key="1">
    <source>
        <dbReference type="SAM" id="Phobius"/>
    </source>
</evidence>
<protein>
    <submittedName>
        <fullName evidence="3">Heparan-alpha-glucosaminide N-acetyltransferase domain-containing protein</fullName>
    </submittedName>
</protein>
<keyword evidence="1" id="KW-1133">Transmembrane helix</keyword>